<sequence>MGKIETHDDPETAHGLRDATITALVLSLSFGGFLLADSVGEPIAGVDKLVPVIALILVVWGGIALQIILTRLWRKHFGRTER</sequence>
<proteinExistence type="predicted"/>
<keyword evidence="1" id="KW-0472">Membrane</keyword>
<protein>
    <submittedName>
        <fullName evidence="2">Uncharacterized protein</fullName>
    </submittedName>
</protein>
<keyword evidence="1" id="KW-0812">Transmembrane</keyword>
<evidence type="ECO:0000313" key="3">
    <source>
        <dbReference type="Proteomes" id="UP000199759"/>
    </source>
</evidence>
<evidence type="ECO:0000313" key="2">
    <source>
        <dbReference type="EMBL" id="SDM86108.1"/>
    </source>
</evidence>
<gene>
    <name evidence="2" type="ORF">SAMN04488568_12623</name>
</gene>
<keyword evidence="3" id="KW-1185">Reference proteome</keyword>
<reference evidence="2 3" key="1">
    <citation type="submission" date="2016-10" db="EMBL/GenBank/DDBJ databases">
        <authorList>
            <person name="de Groot N.N."/>
        </authorList>
    </citation>
    <scope>NUCLEOTIDE SEQUENCE [LARGE SCALE GENOMIC DNA]</scope>
    <source>
        <strain evidence="2 3">DSM 16077</strain>
    </source>
</reference>
<accession>A0A1G9WNL8</accession>
<dbReference type="RefSeq" id="WP_091771870.1">
    <property type="nucleotide sequence ID" value="NZ_FNHG01000026.1"/>
</dbReference>
<feature type="transmembrane region" description="Helical" evidence="1">
    <location>
        <begin position="52"/>
        <end position="73"/>
    </location>
</feature>
<dbReference type="STRING" id="144026.SAMN04488568_12623"/>
<keyword evidence="1" id="KW-1133">Transmembrane helix</keyword>
<feature type="transmembrane region" description="Helical" evidence="1">
    <location>
        <begin position="21"/>
        <end position="40"/>
    </location>
</feature>
<dbReference type="EMBL" id="FNHG01000026">
    <property type="protein sequence ID" value="SDM86108.1"/>
    <property type="molecule type" value="Genomic_DNA"/>
</dbReference>
<organism evidence="2 3">
    <name type="scientific">Maricaulis salignorans</name>
    <dbReference type="NCBI Taxonomy" id="144026"/>
    <lineage>
        <taxon>Bacteria</taxon>
        <taxon>Pseudomonadati</taxon>
        <taxon>Pseudomonadota</taxon>
        <taxon>Alphaproteobacteria</taxon>
        <taxon>Maricaulales</taxon>
        <taxon>Maricaulaceae</taxon>
        <taxon>Maricaulis</taxon>
    </lineage>
</organism>
<evidence type="ECO:0000256" key="1">
    <source>
        <dbReference type="SAM" id="Phobius"/>
    </source>
</evidence>
<dbReference type="AlphaFoldDB" id="A0A1G9WNL8"/>
<name>A0A1G9WNL8_9PROT</name>
<dbReference type="Proteomes" id="UP000199759">
    <property type="component" value="Unassembled WGS sequence"/>
</dbReference>